<feature type="chain" id="PRO_5046746034" description="T surface-antigen of pili" evidence="7">
    <location>
        <begin position="39"/>
        <end position="1299"/>
    </location>
</feature>
<dbReference type="Pfam" id="PF19407">
    <property type="entry name" value="DUF5979"/>
    <property type="match status" value="6"/>
</dbReference>
<feature type="domain" description="DUF5979" evidence="9">
    <location>
        <begin position="888"/>
        <end position="984"/>
    </location>
</feature>
<evidence type="ECO:0000313" key="11">
    <source>
        <dbReference type="Proteomes" id="UP001183619"/>
    </source>
</evidence>
<evidence type="ECO:0000256" key="4">
    <source>
        <dbReference type="ARBA" id="ARBA00022729"/>
    </source>
</evidence>
<evidence type="ECO:0000256" key="6">
    <source>
        <dbReference type="SAM" id="Phobius"/>
    </source>
</evidence>
<dbReference type="EMBL" id="JAVDYF010000001">
    <property type="protein sequence ID" value="MDR7353818.1"/>
    <property type="molecule type" value="Genomic_DNA"/>
</dbReference>
<feature type="domain" description="DUF5979" evidence="9">
    <location>
        <begin position="1092"/>
        <end position="1188"/>
    </location>
</feature>
<keyword evidence="6" id="KW-0812">Transmembrane</keyword>
<sequence>MVQDFSNKRRGGARARVALIVATLAASLTSVVGPVAHAEEGVDKRKDYATSIVARHNKQVVTEDTKPIALSPGTSFELTFHWAVGDKAKPKAGDYMHFKLPAWMVPTVTNNNLAAGDYTTCSFEAGKPDVRCTFTDFVESANSKNMDGYFGIEMKALATDNPEPVRWNETATNIYQMLTKQPTGRIVAAGVKGSDASSSPLAKGANWSADVTHEGAKYQQILWSVVVPPSKLKAAPEGVLENNRLVISDVLQNLEITHPDTGAKVSLPQFFSPKINVTLSRRDGAAVTDGVWNISGSGGCTAKAGGDPADKSYYQGTDIRCAESVATVSVADGTVNVQNVKTETVTATMPRAGQITRNNEVSIVIDNPVPDAAYRLTMYTWLPMDLLPPNRDGFEQYTLHNTAQVGTEAVAAPNGFHAYTRAWGGSKGDPDFTTVKIAKAVKENVAGQLRDSAEFTETAFPVVVKVDGQVSQDCTAVSSLKPCEVKISKGQSLEITEPKPTVGGFAWKDGVFSVKDDPSRKTQVEVAGNAVRIPAGAGVLGEKFTAVLTNEFSKTGGSFAVRKSVVIDDQAVAANKEFSFEYVCELGDEVVGHGTITGVREGVAQKVDKTFPIGAVCEIAEKRDDAAITGYTLGQTPTQRVTIGNAGEVATAEFTNTYSRDMGKFQVQKVLTGDAVPRNDFTVEYTCTDNPALKRTLTFAKGDTTTQDSVALPTGTKCTVTEKDAQVPGFTWTHSIKKGEELSNEVVIAADSTPVVTVTNNYATQYGGFQIAKTVVNQGADIPATYDFTAVCKDNAGVEILNKDYTLTPGTPTEQVKVPVGSTCTISEKNDPSVDPVKVGWTKSFTLAKDDAQPEAVAGEDVTFTVENENTVYLVHATNTFVRHTGTVTVAKTVSGPQTDALAARDYTFNLTCTDGQKATVTAKGDGVAVPAGIDVPVGESCTVTEDAATAQANNFDLVVPAAQTAVVERKDQVVPLRFDNAYTQHTGTFSVAKKIDGPQLPVLVDKEYIFNATCTDGQNTTVKVKGTGEAVTADVRLPIGIECTITEDAAAAQQAHFDVVVAQPQKVTIAKKDEVVPSTFTNTYSQHMGTFSVAKQVNGLMDFMAAKHEFAFNITCTDGQKATVIAKGDAKPVASGVIVPVGTECTIAEDAAAAQVTAFDVTLAPEQKVVVEAKDENKTLTFINEYAIMPWVPAVAIAVPLVAAGVGVLASMPVNPAPVAVSPQGPATVAVSPQGPASAPEQAQVLAKTPVQKGMAKQAAPAAKKPALANTGASVLGIVVLALALMAAGVFFMRRKQS</sequence>
<accession>A0ABU2B7R0</accession>
<evidence type="ECO:0000256" key="3">
    <source>
        <dbReference type="ARBA" id="ARBA00022525"/>
    </source>
</evidence>
<dbReference type="Gene3D" id="2.60.40.1280">
    <property type="match status" value="1"/>
</dbReference>
<feature type="domain" description="SDR-like Ig" evidence="8">
    <location>
        <begin position="74"/>
        <end position="154"/>
    </location>
</feature>
<feature type="domain" description="DUF5979" evidence="9">
    <location>
        <begin position="559"/>
        <end position="659"/>
    </location>
</feature>
<keyword evidence="11" id="KW-1185">Reference proteome</keyword>
<dbReference type="InterPro" id="IPR041171">
    <property type="entry name" value="SDR_Ig"/>
</dbReference>
<keyword evidence="6" id="KW-1133">Transmembrane helix</keyword>
<dbReference type="Proteomes" id="UP001183619">
    <property type="component" value="Unassembled WGS sequence"/>
</dbReference>
<dbReference type="InterPro" id="IPR008966">
    <property type="entry name" value="Adhesion_dom_sf"/>
</dbReference>
<evidence type="ECO:0000313" key="10">
    <source>
        <dbReference type="EMBL" id="MDR7353818.1"/>
    </source>
</evidence>
<evidence type="ECO:0000259" key="9">
    <source>
        <dbReference type="Pfam" id="PF19407"/>
    </source>
</evidence>
<comment type="caution">
    <text evidence="10">The sequence shown here is derived from an EMBL/GenBank/DDBJ whole genome shotgun (WGS) entry which is preliminary data.</text>
</comment>
<feature type="domain" description="DUF5979" evidence="9">
    <location>
        <begin position="665"/>
        <end position="763"/>
    </location>
</feature>
<evidence type="ECO:0000256" key="1">
    <source>
        <dbReference type="ARBA" id="ARBA00004168"/>
    </source>
</evidence>
<comment type="subcellular location">
    <subcellularLocation>
        <location evidence="1">Secreted</location>
        <location evidence="1">Cell wall</location>
        <topology evidence="1">Peptidoglycan-anchor</topology>
    </subcellularLocation>
</comment>
<dbReference type="InterPro" id="IPR046022">
    <property type="entry name" value="DUF5979"/>
</dbReference>
<feature type="domain" description="DUF5979" evidence="9">
    <location>
        <begin position="990"/>
        <end position="1086"/>
    </location>
</feature>
<keyword evidence="5" id="KW-0572">Peptidoglycan-anchor</keyword>
<name>A0ABU2B7R0_9CORY</name>
<dbReference type="InterPro" id="IPR011252">
    <property type="entry name" value="Fibrogen-bd_dom1"/>
</dbReference>
<keyword evidence="4 7" id="KW-0732">Signal</keyword>
<evidence type="ECO:0008006" key="12">
    <source>
        <dbReference type="Google" id="ProtNLM"/>
    </source>
</evidence>
<gene>
    <name evidence="10" type="ORF">J2S37_000356</name>
</gene>
<keyword evidence="6" id="KW-0472">Membrane</keyword>
<dbReference type="RefSeq" id="WP_277104443.1">
    <property type="nucleotide sequence ID" value="NZ_BAAAJS010000025.1"/>
</dbReference>
<proteinExistence type="predicted"/>
<keyword evidence="2" id="KW-0134">Cell wall</keyword>
<keyword evidence="3" id="KW-0964">Secreted</keyword>
<feature type="domain" description="DUF5979" evidence="9">
    <location>
        <begin position="769"/>
        <end position="869"/>
    </location>
</feature>
<organism evidence="10 11">
    <name type="scientific">Corynebacterium felinum</name>
    <dbReference type="NCBI Taxonomy" id="131318"/>
    <lineage>
        <taxon>Bacteria</taxon>
        <taxon>Bacillati</taxon>
        <taxon>Actinomycetota</taxon>
        <taxon>Actinomycetes</taxon>
        <taxon>Mycobacteriales</taxon>
        <taxon>Corynebacteriaceae</taxon>
        <taxon>Corynebacterium</taxon>
    </lineage>
</organism>
<evidence type="ECO:0000259" key="8">
    <source>
        <dbReference type="Pfam" id="PF17961"/>
    </source>
</evidence>
<protein>
    <recommendedName>
        <fullName evidence="12">T surface-antigen of pili</fullName>
    </recommendedName>
</protein>
<evidence type="ECO:0000256" key="5">
    <source>
        <dbReference type="ARBA" id="ARBA00023088"/>
    </source>
</evidence>
<reference evidence="10 11" key="1">
    <citation type="submission" date="2023-07" db="EMBL/GenBank/DDBJ databases">
        <title>Sequencing the genomes of 1000 actinobacteria strains.</title>
        <authorList>
            <person name="Klenk H.-P."/>
        </authorList>
    </citation>
    <scope>NUCLEOTIDE SEQUENCE [LARGE SCALE GENOMIC DNA]</scope>
    <source>
        <strain evidence="10 11">DSM 44508</strain>
    </source>
</reference>
<feature type="transmembrane region" description="Helical" evidence="6">
    <location>
        <begin position="1274"/>
        <end position="1294"/>
    </location>
</feature>
<dbReference type="SUPFAM" id="SSF49401">
    <property type="entry name" value="Bacterial adhesins"/>
    <property type="match status" value="1"/>
</dbReference>
<evidence type="ECO:0000256" key="7">
    <source>
        <dbReference type="SAM" id="SignalP"/>
    </source>
</evidence>
<evidence type="ECO:0000256" key="2">
    <source>
        <dbReference type="ARBA" id="ARBA00022512"/>
    </source>
</evidence>
<feature type="signal peptide" evidence="7">
    <location>
        <begin position="1"/>
        <end position="38"/>
    </location>
</feature>
<dbReference type="Pfam" id="PF17961">
    <property type="entry name" value="Big_8"/>
    <property type="match status" value="1"/>
</dbReference>